<name>A0A835HR23_9MAGN</name>
<dbReference type="Proteomes" id="UP000631114">
    <property type="component" value="Unassembled WGS sequence"/>
</dbReference>
<evidence type="ECO:0000313" key="3">
    <source>
        <dbReference type="Proteomes" id="UP000631114"/>
    </source>
</evidence>
<protein>
    <submittedName>
        <fullName evidence="2">Uncharacterized protein</fullName>
    </submittedName>
</protein>
<dbReference type="PANTHER" id="PTHR33527">
    <property type="entry name" value="OS07G0274300 PROTEIN"/>
    <property type="match status" value="1"/>
</dbReference>
<sequence length="266" mass="30637">MVTNVPSLLELLFFHKGEIQLYNRIVGSLRKNSSLAKQAMSFWFCMEELGYFDLVENIILADDTLVEIIFNETMSCLECVGPNARHPSEDTDEVVAMSEILNEPIRRRFIYFNRDTIFNRMNHFLNTVCNLIFNENAAVPTFYARGESSTQGQVSRPSSSLDPSARPFSSNVPPEYRTMFLTFSHGYPIPKEEILEFFAKRWGDVVEDLIFESIEGKPEKTEPEYANLVFKSILTIPLILNGKQKVKYNIKGKHLWCRIFVPRPSS</sequence>
<organism evidence="2 3">
    <name type="scientific">Coptis chinensis</name>
    <dbReference type="NCBI Taxonomy" id="261450"/>
    <lineage>
        <taxon>Eukaryota</taxon>
        <taxon>Viridiplantae</taxon>
        <taxon>Streptophyta</taxon>
        <taxon>Embryophyta</taxon>
        <taxon>Tracheophyta</taxon>
        <taxon>Spermatophyta</taxon>
        <taxon>Magnoliopsida</taxon>
        <taxon>Ranunculales</taxon>
        <taxon>Ranunculaceae</taxon>
        <taxon>Coptidoideae</taxon>
        <taxon>Coptis</taxon>
    </lineage>
</organism>
<gene>
    <name evidence="2" type="ORF">IFM89_030561</name>
</gene>
<proteinExistence type="predicted"/>
<feature type="region of interest" description="Disordered" evidence="1">
    <location>
        <begin position="149"/>
        <end position="169"/>
    </location>
</feature>
<dbReference type="AlphaFoldDB" id="A0A835HR23"/>
<accession>A0A835HR23</accession>
<dbReference type="EMBL" id="JADFTS010000006">
    <property type="protein sequence ID" value="KAF9602673.1"/>
    <property type="molecule type" value="Genomic_DNA"/>
</dbReference>
<dbReference type="OrthoDB" id="1882251at2759"/>
<reference evidence="2 3" key="1">
    <citation type="submission" date="2020-10" db="EMBL/GenBank/DDBJ databases">
        <title>The Coptis chinensis genome and diversification of protoberbering-type alkaloids.</title>
        <authorList>
            <person name="Wang B."/>
            <person name="Shu S."/>
            <person name="Song C."/>
            <person name="Liu Y."/>
        </authorList>
    </citation>
    <scope>NUCLEOTIDE SEQUENCE [LARGE SCALE GENOMIC DNA]</scope>
    <source>
        <strain evidence="2">HL-2020</strain>
        <tissue evidence="2">Leaf</tissue>
    </source>
</reference>
<keyword evidence="3" id="KW-1185">Reference proteome</keyword>
<dbReference type="PANTHER" id="PTHR33527:SF53">
    <property type="entry name" value="OS10G0561000 PROTEIN"/>
    <property type="match status" value="1"/>
</dbReference>
<evidence type="ECO:0000256" key="1">
    <source>
        <dbReference type="SAM" id="MobiDB-lite"/>
    </source>
</evidence>
<evidence type="ECO:0000313" key="2">
    <source>
        <dbReference type="EMBL" id="KAF9602673.1"/>
    </source>
</evidence>
<comment type="caution">
    <text evidence="2">The sequence shown here is derived from an EMBL/GenBank/DDBJ whole genome shotgun (WGS) entry which is preliminary data.</text>
</comment>